<name>A0A6G5R8I6_9ACTN</name>
<dbReference type="PANTHER" id="PTHR31084">
    <property type="entry name" value="ALPHA-L-FUCOSIDASE 2"/>
    <property type="match status" value="1"/>
</dbReference>
<keyword evidence="4" id="KW-1185">Reference proteome</keyword>
<organism evidence="3 4">
    <name type="scientific">Streptomyces hawaiiensis</name>
    <dbReference type="NCBI Taxonomy" id="67305"/>
    <lineage>
        <taxon>Bacteria</taxon>
        <taxon>Bacillati</taxon>
        <taxon>Actinomycetota</taxon>
        <taxon>Actinomycetes</taxon>
        <taxon>Kitasatosporales</taxon>
        <taxon>Streptomycetaceae</taxon>
        <taxon>Streptomyces</taxon>
    </lineage>
</organism>
<evidence type="ECO:0000313" key="4">
    <source>
        <dbReference type="Proteomes" id="UP000495940"/>
    </source>
</evidence>
<evidence type="ECO:0000259" key="2">
    <source>
        <dbReference type="Pfam" id="PF22124"/>
    </source>
</evidence>
<evidence type="ECO:0000313" key="3">
    <source>
        <dbReference type="EMBL" id="QCD54204.1"/>
    </source>
</evidence>
<dbReference type="GO" id="GO:0005975">
    <property type="term" value="P:carbohydrate metabolic process"/>
    <property type="evidence" value="ECO:0007669"/>
    <property type="project" value="InterPro"/>
</dbReference>
<dbReference type="RefSeq" id="WP_175430908.1">
    <property type="nucleotide sequence ID" value="NZ_CP021978.1"/>
</dbReference>
<reference evidence="3 4" key="1">
    <citation type="submission" date="2017-06" db="EMBL/GenBank/DDBJ databases">
        <title>Complete Genome Sequence of Streptomyces hawaiiensis NRRL 15010 and insights into acyldepsipeptides biosynthesis.</title>
        <authorList>
            <person name="Mariita R.M."/>
            <person name="Sello J.K."/>
        </authorList>
    </citation>
    <scope>NUCLEOTIDE SEQUENCE [LARGE SCALE GENOMIC DNA]</scope>
    <source>
        <strain evidence="3 4">ATCC 12236</strain>
    </source>
</reference>
<protein>
    <recommendedName>
        <fullName evidence="2">Glycosyl hydrolase family 95 catalytic domain-containing protein</fullName>
    </recommendedName>
</protein>
<dbReference type="Proteomes" id="UP000495940">
    <property type="component" value="Chromosome"/>
</dbReference>
<dbReference type="InterPro" id="IPR054363">
    <property type="entry name" value="GH95_cat"/>
</dbReference>
<dbReference type="KEGG" id="shaw:CEB94_04530"/>
<proteinExistence type="predicted"/>
<dbReference type="Gene3D" id="1.50.10.10">
    <property type="match status" value="1"/>
</dbReference>
<feature type="region of interest" description="Disordered" evidence="1">
    <location>
        <begin position="452"/>
        <end position="471"/>
    </location>
</feature>
<dbReference type="SUPFAM" id="SSF48208">
    <property type="entry name" value="Six-hairpin glycosidases"/>
    <property type="match status" value="1"/>
</dbReference>
<gene>
    <name evidence="3" type="ORF">CEB94_04530</name>
</gene>
<accession>A0A6G5R8I6</accession>
<dbReference type="GO" id="GO:0004560">
    <property type="term" value="F:alpha-L-fucosidase activity"/>
    <property type="evidence" value="ECO:0007669"/>
    <property type="project" value="TreeGrafter"/>
</dbReference>
<feature type="domain" description="Glycosyl hydrolase family 95 catalytic" evidence="2">
    <location>
        <begin position="156"/>
        <end position="531"/>
    </location>
</feature>
<dbReference type="InterPro" id="IPR012341">
    <property type="entry name" value="6hp_glycosidase-like_sf"/>
</dbReference>
<dbReference type="Pfam" id="PF22124">
    <property type="entry name" value="Glyco_hydro_95_cat"/>
    <property type="match status" value="1"/>
</dbReference>
<dbReference type="InterPro" id="IPR008928">
    <property type="entry name" value="6-hairpin_glycosidase_sf"/>
</dbReference>
<evidence type="ECO:0000256" key="1">
    <source>
        <dbReference type="SAM" id="MobiDB-lite"/>
    </source>
</evidence>
<sequence length="556" mass="59435">MLASAGHQVIAVRLETDDPAGFGVDLRLSTPQRRAEIRPEGDGLALLLAAPRHVVPWPRQDGVTFEDDQVRSMRAAALLRVSVEGDAASVETRDAAGPGAGGVSAPVLAVRGAAAVTVYIAIRTGFAGWNAPPSREAEECLRDAAADLAVAVALGWPALRARHLTEHRALMDRVSLRLGTADGPSDLSALATDQRLTRRADGAPDEDLCVLAFALGRYLLAASSRPGTQAANLQGIWNDRIAPPWNCQYTTNINVEMNYWPAETTALPECHEPLLDLVADLAEAGRAAARGLYGARGWTCHHNTDLWGIAVPVGKGLGEPKWAQWPMAGAWLSMHLAERWRFGREVDFLARTAFPVCVDAARFVLDLLVEDAHGYLVPSPSTSPENDFLTGEGPAGVVAGSTADVTLARELFDFVLEADRELEAAGTTRTDPDAAAVEEVRKASSRLAPLRAGTDGRIPEWPGEPEETEPHHRHLSHLIGLYPGRSLDSPALREAAHRSLEGRGEGGTGWSIAWKIGLWARLGDGASAYRRSATQGVHAVPVDRGVGGAGRRREAS</sequence>
<dbReference type="EMBL" id="CP021978">
    <property type="protein sequence ID" value="QCD54204.1"/>
    <property type="molecule type" value="Genomic_DNA"/>
</dbReference>
<dbReference type="PANTHER" id="PTHR31084:SF0">
    <property type="entry name" value="ALPHA-L-FUCOSIDASE 2"/>
    <property type="match status" value="1"/>
</dbReference>
<dbReference type="AlphaFoldDB" id="A0A6G5R8I6"/>